<evidence type="ECO:0000259" key="3">
    <source>
        <dbReference type="Pfam" id="PF00188"/>
    </source>
</evidence>
<feature type="compositionally biased region" description="Low complexity" evidence="1">
    <location>
        <begin position="71"/>
        <end position="100"/>
    </location>
</feature>
<feature type="domain" description="SCP" evidence="3">
    <location>
        <begin position="139"/>
        <end position="252"/>
    </location>
</feature>
<protein>
    <recommendedName>
        <fullName evidence="3">SCP domain-containing protein</fullName>
    </recommendedName>
</protein>
<dbReference type="AlphaFoldDB" id="A0A0L8M3T9"/>
<dbReference type="PANTHER" id="PTHR31157">
    <property type="entry name" value="SCP DOMAIN-CONTAINING PROTEIN"/>
    <property type="match status" value="1"/>
</dbReference>
<dbReference type="CDD" id="cd05379">
    <property type="entry name" value="CAP_bacterial"/>
    <property type="match status" value="1"/>
</dbReference>
<feature type="region of interest" description="Disordered" evidence="1">
    <location>
        <begin position="36"/>
        <end position="130"/>
    </location>
</feature>
<dbReference type="Proteomes" id="UP000037084">
    <property type="component" value="Unassembled WGS sequence"/>
</dbReference>
<dbReference type="PROSITE" id="PS51257">
    <property type="entry name" value="PROKAR_LIPOPROTEIN"/>
    <property type="match status" value="1"/>
</dbReference>
<feature type="compositionally biased region" description="Pro residues" evidence="1">
    <location>
        <begin position="101"/>
        <end position="124"/>
    </location>
</feature>
<dbReference type="SUPFAM" id="SSF55797">
    <property type="entry name" value="PR-1-like"/>
    <property type="match status" value="1"/>
</dbReference>
<feature type="chain" id="PRO_5005586922" description="SCP domain-containing protein" evidence="2">
    <location>
        <begin position="32"/>
        <end position="256"/>
    </location>
</feature>
<keyword evidence="2" id="KW-0732">Signal</keyword>
<evidence type="ECO:0000256" key="2">
    <source>
        <dbReference type="SAM" id="SignalP"/>
    </source>
</evidence>
<evidence type="ECO:0000313" key="5">
    <source>
        <dbReference type="Proteomes" id="UP000037084"/>
    </source>
</evidence>
<dbReference type="RefSeq" id="WP_053176929.1">
    <property type="nucleotide sequence ID" value="NZ_LGUV01000372.1"/>
</dbReference>
<evidence type="ECO:0000256" key="1">
    <source>
        <dbReference type="SAM" id="MobiDB-lite"/>
    </source>
</evidence>
<gene>
    <name evidence="4" type="ORF">ADK75_33325</name>
</gene>
<dbReference type="InterPro" id="IPR014044">
    <property type="entry name" value="CAP_dom"/>
</dbReference>
<dbReference type="PRINTS" id="PR01217">
    <property type="entry name" value="PRICHEXTENSN"/>
</dbReference>
<dbReference type="EMBL" id="LGUV01000372">
    <property type="protein sequence ID" value="KOG45046.1"/>
    <property type="molecule type" value="Genomic_DNA"/>
</dbReference>
<dbReference type="Pfam" id="PF00188">
    <property type="entry name" value="CAP"/>
    <property type="match status" value="1"/>
</dbReference>
<accession>A0A0L8M3T9</accession>
<proteinExistence type="predicted"/>
<comment type="caution">
    <text evidence="4">The sequence shown here is derived from an EMBL/GenBank/DDBJ whole genome shotgun (WGS) entry which is preliminary data.</text>
</comment>
<feature type="compositionally biased region" description="Polar residues" evidence="1">
    <location>
        <begin position="37"/>
        <end position="64"/>
    </location>
</feature>
<name>A0A0L8M3T9_STRVG</name>
<dbReference type="InterPro" id="IPR035940">
    <property type="entry name" value="CAP_sf"/>
</dbReference>
<sequence>MQKHRKKSSYKKIVIGVGALAIVGVPTAAMACFDGQDNGNGRTRTASHQQQRPWQYAPSATPSTLAPVDAPLPATSPSSSPAEASPSSPAEPAQPVETAQPAPPAQQPKPKPPVAPAKPAPQPSKPAAAPASGDVAAVLALVNQERAAAGCSAVSLNAKLTKAAQDHSADMASHSNMSHTGSDGSDPGARITRAGYTWRTYGENVAYGYSSPEKVMEGWMNSQGHRENILNCAFKEIGIGLAQPGNYWTQDFGTAR</sequence>
<reference evidence="5" key="1">
    <citation type="submission" date="2015-07" db="EMBL/GenBank/DDBJ databases">
        <authorList>
            <consortium name="Consortium for Microbial Forensics and Genomics (microFORGE)"/>
            <person name="Knight B.M."/>
            <person name="Roberts D.P."/>
            <person name="Lin D."/>
            <person name="Hari K."/>
            <person name="Fletcher J."/>
            <person name="Melcher U."/>
            <person name="Blagden T."/>
            <person name="Winegar R.A."/>
        </authorList>
    </citation>
    <scope>NUCLEOTIDE SEQUENCE [LARGE SCALE GENOMIC DNA]</scope>
    <source>
        <strain evidence="5">NRRL B-1447</strain>
    </source>
</reference>
<organism evidence="4 5">
    <name type="scientific">Streptomyces virginiae</name>
    <name type="common">Streptomyces cinnamonensis</name>
    <dbReference type="NCBI Taxonomy" id="1961"/>
    <lineage>
        <taxon>Bacteria</taxon>
        <taxon>Bacillati</taxon>
        <taxon>Actinomycetota</taxon>
        <taxon>Actinomycetes</taxon>
        <taxon>Kitasatosporales</taxon>
        <taxon>Streptomycetaceae</taxon>
        <taxon>Streptomyces</taxon>
    </lineage>
</organism>
<dbReference type="PANTHER" id="PTHR31157:SF1">
    <property type="entry name" value="SCP DOMAIN-CONTAINING PROTEIN"/>
    <property type="match status" value="1"/>
</dbReference>
<dbReference type="OrthoDB" id="68195at2"/>
<dbReference type="PATRIC" id="fig|1961.12.peg.7352"/>
<dbReference type="Gene3D" id="3.40.33.10">
    <property type="entry name" value="CAP"/>
    <property type="match status" value="1"/>
</dbReference>
<evidence type="ECO:0000313" key="4">
    <source>
        <dbReference type="EMBL" id="KOG45046.1"/>
    </source>
</evidence>
<feature type="signal peptide" evidence="2">
    <location>
        <begin position="1"/>
        <end position="31"/>
    </location>
</feature>